<accession>A0A9P1MA50</accession>
<reference evidence="1" key="1">
    <citation type="submission" date="2022-11" db="EMBL/GenBank/DDBJ databases">
        <authorList>
            <person name="Scott C."/>
            <person name="Bruce N."/>
        </authorList>
    </citation>
    <scope>NUCLEOTIDE SEQUENCE</scope>
</reference>
<protein>
    <submittedName>
        <fullName evidence="1">Uncharacterized protein</fullName>
    </submittedName>
</protein>
<dbReference type="OrthoDB" id="10066232at2759"/>
<gene>
    <name evidence="1" type="ORF">PPNO1_LOCUS5119</name>
</gene>
<proteinExistence type="predicted"/>
<dbReference type="AlphaFoldDB" id="A0A9P1MA50"/>
<dbReference type="EMBL" id="CALLCH030000012">
    <property type="protein sequence ID" value="CAI4215408.1"/>
    <property type="molecule type" value="Genomic_DNA"/>
</dbReference>
<sequence>MEGPGAAEVYDTNRFSQLYQASRRPSPEHLSLAADFLFSLFDRHSIRFAFLGGWAVYLRGGTRRTEDVDLSVDMSMDGLTAILMPEDSNLEEAMEMIAPNLNGDPLLQTGQLIPVIDIYHQFSTKLHVHYERRNNGQTDDYEDLEFLAETYPREIWALHPYLNRDHREAFWQVFAFRNADEYDRVDQMEVILGLTS</sequence>
<organism evidence="1 2">
    <name type="scientific">Parascedosporium putredinis</name>
    <dbReference type="NCBI Taxonomy" id="1442378"/>
    <lineage>
        <taxon>Eukaryota</taxon>
        <taxon>Fungi</taxon>
        <taxon>Dikarya</taxon>
        <taxon>Ascomycota</taxon>
        <taxon>Pezizomycotina</taxon>
        <taxon>Sordariomycetes</taxon>
        <taxon>Hypocreomycetidae</taxon>
        <taxon>Microascales</taxon>
        <taxon>Microascaceae</taxon>
        <taxon>Parascedosporium</taxon>
    </lineage>
</organism>
<evidence type="ECO:0000313" key="2">
    <source>
        <dbReference type="Proteomes" id="UP000838763"/>
    </source>
</evidence>
<dbReference type="Proteomes" id="UP000838763">
    <property type="component" value="Unassembled WGS sequence"/>
</dbReference>
<dbReference type="InterPro" id="IPR043519">
    <property type="entry name" value="NT_sf"/>
</dbReference>
<comment type="caution">
    <text evidence="1">The sequence shown here is derived from an EMBL/GenBank/DDBJ whole genome shotgun (WGS) entry which is preliminary data.</text>
</comment>
<dbReference type="SUPFAM" id="SSF81301">
    <property type="entry name" value="Nucleotidyltransferase"/>
    <property type="match status" value="1"/>
</dbReference>
<name>A0A9P1MA50_9PEZI</name>
<keyword evidence="2" id="KW-1185">Reference proteome</keyword>
<evidence type="ECO:0000313" key="1">
    <source>
        <dbReference type="EMBL" id="CAI4215408.1"/>
    </source>
</evidence>